<sequence length="74" mass="8782">MYMKQIHGFEEKSPCTYQGINAWYMEAKNHTITRHQLTICMAVFTNSPFRYQRRTRVHKSLDYFSGNATGVKNF</sequence>
<accession>A0A1S2VDY0</accession>
<keyword evidence="2" id="KW-1185">Reference proteome</keyword>
<organism evidence="1 2">
    <name type="scientific">Arsenicibacter rosenii</name>
    <dbReference type="NCBI Taxonomy" id="1750698"/>
    <lineage>
        <taxon>Bacteria</taxon>
        <taxon>Pseudomonadati</taxon>
        <taxon>Bacteroidota</taxon>
        <taxon>Cytophagia</taxon>
        <taxon>Cytophagales</taxon>
        <taxon>Spirosomataceae</taxon>
        <taxon>Arsenicibacter</taxon>
    </lineage>
</organism>
<comment type="caution">
    <text evidence="1">The sequence shown here is derived from an EMBL/GenBank/DDBJ whole genome shotgun (WGS) entry which is preliminary data.</text>
</comment>
<dbReference type="EMBL" id="MORL01000028">
    <property type="protein sequence ID" value="OIN56118.1"/>
    <property type="molecule type" value="Genomic_DNA"/>
</dbReference>
<evidence type="ECO:0000313" key="1">
    <source>
        <dbReference type="EMBL" id="OIN56118.1"/>
    </source>
</evidence>
<gene>
    <name evidence="1" type="ORF">BLX24_26465</name>
</gene>
<protein>
    <submittedName>
        <fullName evidence="1">Uncharacterized protein</fullName>
    </submittedName>
</protein>
<name>A0A1S2VDY0_9BACT</name>
<evidence type="ECO:0000313" key="2">
    <source>
        <dbReference type="Proteomes" id="UP000181790"/>
    </source>
</evidence>
<reference evidence="1 2" key="1">
    <citation type="submission" date="2016-10" db="EMBL/GenBank/DDBJ databases">
        <title>Arsenicibacter rosenii gen. nov., sp. nov., an efficient arsenic-methylating bacterium isolated from an arsenic-contaminated paddy soil.</title>
        <authorList>
            <person name="Huang K."/>
        </authorList>
    </citation>
    <scope>NUCLEOTIDE SEQUENCE [LARGE SCALE GENOMIC DNA]</scope>
    <source>
        <strain evidence="1 2">SM-1</strain>
    </source>
</reference>
<dbReference type="Proteomes" id="UP000181790">
    <property type="component" value="Unassembled WGS sequence"/>
</dbReference>
<dbReference type="AlphaFoldDB" id="A0A1S2VDY0"/>
<proteinExistence type="predicted"/>